<dbReference type="PRINTS" id="PR01469">
    <property type="entry name" value="CARBMTKINASE"/>
</dbReference>
<evidence type="ECO:0000256" key="6">
    <source>
        <dbReference type="PIRNR" id="PIRNR000723"/>
    </source>
</evidence>
<dbReference type="InterPro" id="IPR003964">
    <property type="entry name" value="Carb_kinase"/>
</dbReference>
<comment type="similarity">
    <text evidence="2 6">Belongs to the carbamate kinase family.</text>
</comment>
<proteinExistence type="inferred from homology"/>
<dbReference type="CDD" id="cd04235">
    <property type="entry name" value="AAK_CK"/>
    <property type="match status" value="1"/>
</dbReference>
<dbReference type="RefSeq" id="WP_125271673.1">
    <property type="nucleotide sequence ID" value="NZ_CP132304.1"/>
</dbReference>
<dbReference type="AlphaFoldDB" id="A0AA50CUB7"/>
<dbReference type="NCBIfam" id="TIGR00746">
    <property type="entry name" value="arcC"/>
    <property type="match status" value="1"/>
</dbReference>
<accession>A0AA50CUB7</accession>
<evidence type="ECO:0000313" key="8">
    <source>
        <dbReference type="EMBL" id="WLS00750.1"/>
    </source>
</evidence>
<dbReference type="SUPFAM" id="SSF53633">
    <property type="entry name" value="Carbamate kinase-like"/>
    <property type="match status" value="1"/>
</dbReference>
<gene>
    <name evidence="8" type="primary">arcC</name>
    <name evidence="8" type="ORF">Q9313_24625</name>
</gene>
<dbReference type="PIRSF" id="PIRSF000723">
    <property type="entry name" value="Carbamate_kin"/>
    <property type="match status" value="1"/>
</dbReference>
<protein>
    <recommendedName>
        <fullName evidence="5 6">Carbamate kinase</fullName>
    </recommendedName>
</protein>
<dbReference type="InterPro" id="IPR001048">
    <property type="entry name" value="Asp/Glu/Uridylate_kinase"/>
</dbReference>
<reference evidence="8 9" key="1">
    <citation type="submission" date="2023-08" db="EMBL/GenBank/DDBJ databases">
        <title>Pathogen: clinical or host-associated sample.</title>
        <authorList>
            <person name="Hergert J."/>
            <person name="Casey R."/>
            <person name="Wagner J."/>
            <person name="Young E.L."/>
            <person name="Oakeson K.F."/>
        </authorList>
    </citation>
    <scope>NUCLEOTIDE SEQUENCE [LARGE SCALE GENOMIC DNA]</scope>
    <source>
        <strain evidence="8 9">1760953</strain>
        <plasmid evidence="8 9">unnamed2</plasmid>
    </source>
</reference>
<dbReference type="InterPro" id="IPR036393">
    <property type="entry name" value="AceGlu_kinase-like_sf"/>
</dbReference>
<keyword evidence="3 6" id="KW-0808">Transferase</keyword>
<evidence type="ECO:0000259" key="7">
    <source>
        <dbReference type="Pfam" id="PF00696"/>
    </source>
</evidence>
<organism evidence="8 9">
    <name type="scientific">Shinella sumterensis</name>
    <dbReference type="NCBI Taxonomy" id="1967501"/>
    <lineage>
        <taxon>Bacteria</taxon>
        <taxon>Pseudomonadati</taxon>
        <taxon>Pseudomonadota</taxon>
        <taxon>Alphaproteobacteria</taxon>
        <taxon>Hyphomicrobiales</taxon>
        <taxon>Rhizobiaceae</taxon>
        <taxon>Shinella</taxon>
    </lineage>
</organism>
<evidence type="ECO:0000256" key="1">
    <source>
        <dbReference type="ARBA" id="ARBA00004850"/>
    </source>
</evidence>
<dbReference type="NCBIfam" id="NF009008">
    <property type="entry name" value="PRK12354.1"/>
    <property type="match status" value="1"/>
</dbReference>
<dbReference type="FunFam" id="3.40.1160.10:FF:000007">
    <property type="entry name" value="Carbamate kinase"/>
    <property type="match status" value="1"/>
</dbReference>
<dbReference type="GO" id="GO:0005829">
    <property type="term" value="C:cytosol"/>
    <property type="evidence" value="ECO:0007669"/>
    <property type="project" value="TreeGrafter"/>
</dbReference>
<keyword evidence="4 6" id="KW-0418">Kinase</keyword>
<feature type="domain" description="Aspartate/glutamate/uridylate kinase" evidence="7">
    <location>
        <begin position="1"/>
        <end position="275"/>
    </location>
</feature>
<evidence type="ECO:0000256" key="5">
    <source>
        <dbReference type="NCBIfam" id="TIGR00746"/>
    </source>
</evidence>
<dbReference type="GO" id="GO:0008804">
    <property type="term" value="F:carbamate kinase activity"/>
    <property type="evidence" value="ECO:0007669"/>
    <property type="project" value="UniProtKB-UniRule"/>
</dbReference>
<dbReference type="GO" id="GO:0019546">
    <property type="term" value="P:L-arginine deiminase pathway"/>
    <property type="evidence" value="ECO:0007669"/>
    <property type="project" value="TreeGrafter"/>
</dbReference>
<dbReference type="Gene3D" id="3.40.1160.10">
    <property type="entry name" value="Acetylglutamate kinase-like"/>
    <property type="match status" value="1"/>
</dbReference>
<sequence>MLIVIALGGNALLRRGEPLTAESQRANVKRAAAAMAEVIGAGHRVVVCHGNGPQVGLLALQSEAYKPEEAYPLDVLGAQTEGMIGYIIEQELENALAGRKRVATLLTQVEVDADDPAFRKPTKPIGPVYSGTKAEKLARQRGWNIAADGTGHRRVVASPLPKHIPDVSVIRILVEQDVIVICGGGGGIPVIRRSDGSLIGIEAVIDKDRVAALLAEELGADMLLMLTDVDAVYRNWGSSSKEPIRTMSIDQIRSEEFPAGSMGPKIEAARDFVAATGGTAGIGALGDAIGIIEGRYGTLIFSGDPTDIPPVPKFKTTGDKR</sequence>
<dbReference type="PANTHER" id="PTHR30409">
    <property type="entry name" value="CARBAMATE KINASE"/>
    <property type="match status" value="1"/>
</dbReference>
<dbReference type="PANTHER" id="PTHR30409:SF1">
    <property type="entry name" value="CARBAMATE KINASE-RELATED"/>
    <property type="match status" value="1"/>
</dbReference>
<geneLocation type="plasmid" evidence="8 9">
    <name>unnamed2</name>
</geneLocation>
<keyword evidence="9" id="KW-1185">Reference proteome</keyword>
<keyword evidence="8" id="KW-0614">Plasmid</keyword>
<evidence type="ECO:0000256" key="3">
    <source>
        <dbReference type="ARBA" id="ARBA00022679"/>
    </source>
</evidence>
<evidence type="ECO:0000313" key="9">
    <source>
        <dbReference type="Proteomes" id="UP001234585"/>
    </source>
</evidence>
<dbReference type="Proteomes" id="UP001234585">
    <property type="component" value="Plasmid unnamed2"/>
</dbReference>
<evidence type="ECO:0000256" key="2">
    <source>
        <dbReference type="ARBA" id="ARBA00011066"/>
    </source>
</evidence>
<comment type="pathway">
    <text evidence="1">Amino-acid degradation; L-arginine degradation via ADI pathway.</text>
</comment>
<name>A0AA50CUB7_9HYPH</name>
<dbReference type="Pfam" id="PF00696">
    <property type="entry name" value="AA_kinase"/>
    <property type="match status" value="1"/>
</dbReference>
<dbReference type="EMBL" id="CP132304">
    <property type="protein sequence ID" value="WLS00750.1"/>
    <property type="molecule type" value="Genomic_DNA"/>
</dbReference>
<evidence type="ECO:0000256" key="4">
    <source>
        <dbReference type="ARBA" id="ARBA00022777"/>
    </source>
</evidence>